<accession>A0AAV9ZQS2</accession>
<evidence type="ECO:0000313" key="3">
    <source>
        <dbReference type="Proteomes" id="UP001362999"/>
    </source>
</evidence>
<name>A0AAV9ZQS2_9AGAR</name>
<gene>
    <name evidence="2" type="ORF">R3P38DRAFT_2804539</name>
</gene>
<feature type="compositionally biased region" description="Polar residues" evidence="1">
    <location>
        <begin position="295"/>
        <end position="304"/>
    </location>
</feature>
<feature type="compositionally biased region" description="Polar residues" evidence="1">
    <location>
        <begin position="322"/>
        <end position="335"/>
    </location>
</feature>
<feature type="region of interest" description="Disordered" evidence="1">
    <location>
        <begin position="525"/>
        <end position="546"/>
    </location>
</feature>
<feature type="compositionally biased region" description="Basic and acidic residues" evidence="1">
    <location>
        <begin position="10"/>
        <end position="22"/>
    </location>
</feature>
<dbReference type="AlphaFoldDB" id="A0AAV9ZQS2"/>
<protein>
    <submittedName>
        <fullName evidence="2">Uncharacterized protein</fullName>
    </submittedName>
</protein>
<organism evidence="2 3">
    <name type="scientific">Favolaschia claudopus</name>
    <dbReference type="NCBI Taxonomy" id="2862362"/>
    <lineage>
        <taxon>Eukaryota</taxon>
        <taxon>Fungi</taxon>
        <taxon>Dikarya</taxon>
        <taxon>Basidiomycota</taxon>
        <taxon>Agaricomycotina</taxon>
        <taxon>Agaricomycetes</taxon>
        <taxon>Agaricomycetidae</taxon>
        <taxon>Agaricales</taxon>
        <taxon>Marasmiineae</taxon>
        <taxon>Mycenaceae</taxon>
        <taxon>Favolaschia</taxon>
    </lineage>
</organism>
<feature type="region of interest" description="Disordered" evidence="1">
    <location>
        <begin position="1"/>
        <end position="33"/>
    </location>
</feature>
<feature type="compositionally biased region" description="Low complexity" evidence="1">
    <location>
        <begin position="721"/>
        <end position="735"/>
    </location>
</feature>
<feature type="region of interest" description="Disordered" evidence="1">
    <location>
        <begin position="696"/>
        <end position="749"/>
    </location>
</feature>
<feature type="compositionally biased region" description="Low complexity" evidence="1">
    <location>
        <begin position="263"/>
        <end position="288"/>
    </location>
</feature>
<comment type="caution">
    <text evidence="2">The sequence shown here is derived from an EMBL/GenBank/DDBJ whole genome shotgun (WGS) entry which is preliminary data.</text>
</comment>
<sequence>MQHSSTNSPRAHDDDEPHHVDIAFDNSTIPNHDNPVTSGGYFDPLVTMSGYVDASVTMGGYVGNSVTSTGLPNNSFPPNGYLVPQDPNAYPSNSIDPNAYPGPHSGVYSEPSAAALAYPDGSVAPVGYPNTYPAVDQTSDLAAMAASNNELAAMISNMRLEYNSQMHMEMTAFKASVQDDFIALRNQRDAARPEKEALAAQVESTIARLERLEGASKPNTSSSSWQPTATATPRRAKSQPNPPVSKVAKNLPTTPSPAPRAPPSTSQRRTAPHPSGHGETSSKPSSSGNPPPRSTNAKNPTGNGIKNGKQAEPGKRKGEGSSPKTKSSGKATNVRDSPPRKLGEHQMLQTDIDDEAQTFKHFELRFQGLTVTELKRQGIYGRQVIKPSEVKLGVDAIAVIRSNSKVLRAYLKLEENALLHIKSSGLHPKPIFYVQYGNASHYDFFRLNTELINDVNLIIRLYDHYVHHHTYEKWKKEIRTPGGNEIAAIRNKFTQARGRLYSSREKYLNESAVPKRIKLMFSAKATSDDETTPKGSRALARPERSRPADQLVRALETLIVQDLHDDGNARAANATFDERNAGQFHEIPKGMPIQHYDPKWFNNRPPHARAKLEAKRIVAFVPGSTDFFATSGDNALSDQQLTAKYDKQVFADYDLNFGTAKTSKVSDDEQDDADEEGEGDSTYVLCVRYVLDVRPPRRSQDNLPKPSSILPPLARLPCPKPKSSSSLMSPTTTVPFESAHPGPSTTFPLSTHHTIPSYPSGRRPAAAPVSNHNQAKPKTHLNYTLAALAVSPANSSHFDSAEHPSRVPPAPLSPQHLNILKPFSSSSSRRRLKSNQEQSRDGRNFTTRHQQSLLAGPTSFSFRLARNPHAFVTLYHVVLAIVVSELNQNSDGKFLRPTNPALPCLTLQHCTAQVQSSSPPPRVLSYRRA</sequence>
<reference evidence="2 3" key="1">
    <citation type="journal article" date="2024" name="J Genomics">
        <title>Draft genome sequencing and assembly of Favolaschia claudopus CIRM-BRFM 2984 isolated from oak limbs.</title>
        <authorList>
            <person name="Navarro D."/>
            <person name="Drula E."/>
            <person name="Chaduli D."/>
            <person name="Cazenave R."/>
            <person name="Ahrendt S."/>
            <person name="Wang J."/>
            <person name="Lipzen A."/>
            <person name="Daum C."/>
            <person name="Barry K."/>
            <person name="Grigoriev I.V."/>
            <person name="Favel A."/>
            <person name="Rosso M.N."/>
            <person name="Martin F."/>
        </authorList>
    </citation>
    <scope>NUCLEOTIDE SEQUENCE [LARGE SCALE GENOMIC DNA]</scope>
    <source>
        <strain evidence="2 3">CIRM-BRFM 2984</strain>
    </source>
</reference>
<feature type="region of interest" description="Disordered" evidence="1">
    <location>
        <begin position="212"/>
        <end position="342"/>
    </location>
</feature>
<keyword evidence="3" id="KW-1185">Reference proteome</keyword>
<feature type="region of interest" description="Disordered" evidence="1">
    <location>
        <begin position="795"/>
        <end position="849"/>
    </location>
</feature>
<dbReference type="Proteomes" id="UP001362999">
    <property type="component" value="Unassembled WGS sequence"/>
</dbReference>
<evidence type="ECO:0000313" key="2">
    <source>
        <dbReference type="EMBL" id="KAK6988492.1"/>
    </source>
</evidence>
<evidence type="ECO:0000256" key="1">
    <source>
        <dbReference type="SAM" id="MobiDB-lite"/>
    </source>
</evidence>
<proteinExistence type="predicted"/>
<feature type="compositionally biased region" description="Polar residues" evidence="1">
    <location>
        <begin position="217"/>
        <end position="231"/>
    </location>
</feature>
<dbReference type="EMBL" id="JAWWNJ010000122">
    <property type="protein sequence ID" value="KAK6988492.1"/>
    <property type="molecule type" value="Genomic_DNA"/>
</dbReference>